<protein>
    <submittedName>
        <fullName evidence="2">Uncharacterized protein</fullName>
    </submittedName>
</protein>
<evidence type="ECO:0000313" key="3">
    <source>
        <dbReference type="Proteomes" id="UP000262969"/>
    </source>
</evidence>
<gene>
    <name evidence="2" type="ORF">DHW61_11795</name>
</gene>
<comment type="caution">
    <text evidence="2">The sequence shown here is derived from an EMBL/GenBank/DDBJ whole genome shotgun (WGS) entry which is preliminary data.</text>
</comment>
<feature type="signal peptide" evidence="1">
    <location>
        <begin position="1"/>
        <end position="27"/>
    </location>
</feature>
<dbReference type="AlphaFoldDB" id="A0A3D2X7E9"/>
<accession>A0A3D2X7E9</accession>
<dbReference type="EMBL" id="DPVV01000393">
    <property type="protein sequence ID" value="HCL03070.1"/>
    <property type="molecule type" value="Genomic_DNA"/>
</dbReference>
<organism evidence="2 3">
    <name type="scientific">Lachnoclostridium phytofermentans</name>
    <dbReference type="NCBI Taxonomy" id="66219"/>
    <lineage>
        <taxon>Bacteria</taxon>
        <taxon>Bacillati</taxon>
        <taxon>Bacillota</taxon>
        <taxon>Clostridia</taxon>
        <taxon>Lachnospirales</taxon>
        <taxon>Lachnospiraceae</taxon>
    </lineage>
</organism>
<sequence length="160" mass="18346">MKRLQKLFVAIGVMFAIMLTQVVTVSAAQTMTFDDLYMTLEISDDFIVLTPDTPRNDGRWAEAGIIQIDSKLKEFNDMGVRAMFYDKKSNTSVTMMVKTSSKTREIVNFINMTDTELQEYFDTLVGKDSEKLVSTVEEYKHKQTPFFKLRIQSKEGESPV</sequence>
<proteinExistence type="predicted"/>
<dbReference type="Proteomes" id="UP000262969">
    <property type="component" value="Unassembled WGS sequence"/>
</dbReference>
<keyword evidence="1" id="KW-0732">Signal</keyword>
<name>A0A3D2X7E9_9FIRM</name>
<feature type="non-terminal residue" evidence="2">
    <location>
        <position position="160"/>
    </location>
</feature>
<feature type="chain" id="PRO_5017826147" evidence="1">
    <location>
        <begin position="28"/>
        <end position="160"/>
    </location>
</feature>
<reference evidence="2 3" key="1">
    <citation type="journal article" date="2018" name="Nat. Biotechnol.">
        <title>A standardized bacterial taxonomy based on genome phylogeny substantially revises the tree of life.</title>
        <authorList>
            <person name="Parks D.H."/>
            <person name="Chuvochina M."/>
            <person name="Waite D.W."/>
            <person name="Rinke C."/>
            <person name="Skarshewski A."/>
            <person name="Chaumeil P.A."/>
            <person name="Hugenholtz P."/>
        </authorList>
    </citation>
    <scope>NUCLEOTIDE SEQUENCE [LARGE SCALE GENOMIC DNA]</scope>
    <source>
        <strain evidence="2">UBA11728</strain>
    </source>
</reference>
<evidence type="ECO:0000313" key="2">
    <source>
        <dbReference type="EMBL" id="HCL03070.1"/>
    </source>
</evidence>
<evidence type="ECO:0000256" key="1">
    <source>
        <dbReference type="SAM" id="SignalP"/>
    </source>
</evidence>